<evidence type="ECO:0000256" key="2">
    <source>
        <dbReference type="ARBA" id="ARBA00022475"/>
    </source>
</evidence>
<dbReference type="CDD" id="cd13954">
    <property type="entry name" value="7tmA_OR"/>
    <property type="match status" value="1"/>
</dbReference>
<dbReference type="FunFam" id="1.20.1070.10:FF:000015">
    <property type="entry name" value="Olfactory receptor"/>
    <property type="match status" value="1"/>
</dbReference>
<evidence type="ECO:0000256" key="4">
    <source>
        <dbReference type="ARBA" id="ARBA00022725"/>
    </source>
</evidence>
<dbReference type="PROSITE" id="PS50262">
    <property type="entry name" value="G_PROTEIN_RECEP_F1_2"/>
    <property type="match status" value="1"/>
</dbReference>
<comment type="subcellular location">
    <subcellularLocation>
        <location evidence="1">Cell membrane</location>
        <topology evidence="1">Multi-pass membrane protein</topology>
    </subcellularLocation>
</comment>
<keyword evidence="4" id="KW-0552">Olfaction</keyword>
<protein>
    <recommendedName>
        <fullName evidence="11">G-protein coupled receptors family 1 profile domain-containing protein</fullName>
    </recommendedName>
</protein>
<dbReference type="GO" id="GO:0004930">
    <property type="term" value="F:G protein-coupled receptor activity"/>
    <property type="evidence" value="ECO:0007669"/>
    <property type="project" value="UniProtKB-KW"/>
</dbReference>
<dbReference type="AlphaFoldDB" id="A0A974CAM0"/>
<dbReference type="GO" id="GO:0005886">
    <property type="term" value="C:plasma membrane"/>
    <property type="evidence" value="ECO:0007669"/>
    <property type="project" value="UniProtKB-SubCell"/>
</dbReference>
<feature type="domain" description="G-protein coupled receptors family 1 profile" evidence="11">
    <location>
        <begin position="41"/>
        <end position="288"/>
    </location>
</feature>
<feature type="transmembrane region" description="Helical" evidence="10">
    <location>
        <begin position="236"/>
        <end position="258"/>
    </location>
</feature>
<dbReference type="InterPro" id="IPR000276">
    <property type="entry name" value="GPCR_Rhodpsn"/>
</dbReference>
<evidence type="ECO:0000259" key="11">
    <source>
        <dbReference type="PROSITE" id="PS50262"/>
    </source>
</evidence>
<keyword evidence="7 10" id="KW-0472">Membrane</keyword>
<gene>
    <name evidence="12" type="ORF">XELAEV_18040414mg</name>
</gene>
<dbReference type="InterPro" id="IPR017452">
    <property type="entry name" value="GPCR_Rhodpsn_7TM"/>
</dbReference>
<evidence type="ECO:0000313" key="13">
    <source>
        <dbReference type="Proteomes" id="UP000694892"/>
    </source>
</evidence>
<keyword evidence="5 10" id="KW-1133">Transmembrane helix</keyword>
<feature type="transmembrane region" description="Helical" evidence="10">
    <location>
        <begin position="90"/>
        <end position="108"/>
    </location>
</feature>
<keyword evidence="2" id="KW-1003">Cell membrane</keyword>
<feature type="transmembrane region" description="Helical" evidence="10">
    <location>
        <begin position="191"/>
        <end position="224"/>
    </location>
</feature>
<feature type="transmembrane region" description="Helical" evidence="10">
    <location>
        <begin position="25"/>
        <end position="47"/>
    </location>
</feature>
<keyword evidence="4" id="KW-0716">Sensory transduction</keyword>
<feature type="transmembrane region" description="Helical" evidence="10">
    <location>
        <begin position="54"/>
        <end position="70"/>
    </location>
</feature>
<dbReference type="PRINTS" id="PR00245">
    <property type="entry name" value="OLFACTORYR"/>
</dbReference>
<evidence type="ECO:0000256" key="6">
    <source>
        <dbReference type="ARBA" id="ARBA00023040"/>
    </source>
</evidence>
<evidence type="ECO:0000256" key="1">
    <source>
        <dbReference type="ARBA" id="ARBA00004651"/>
    </source>
</evidence>
<reference evidence="13" key="1">
    <citation type="journal article" date="2016" name="Nature">
        <title>Genome evolution in the allotetraploid frog Xenopus laevis.</title>
        <authorList>
            <person name="Session A.M."/>
            <person name="Uno Y."/>
            <person name="Kwon T."/>
            <person name="Chapman J.A."/>
            <person name="Toyoda A."/>
            <person name="Takahashi S."/>
            <person name="Fukui A."/>
            <person name="Hikosaka A."/>
            <person name="Suzuki A."/>
            <person name="Kondo M."/>
            <person name="van Heeringen S.J."/>
            <person name="Quigley I."/>
            <person name="Heinz S."/>
            <person name="Ogino H."/>
            <person name="Ochi H."/>
            <person name="Hellsten U."/>
            <person name="Lyons J.B."/>
            <person name="Simakov O."/>
            <person name="Putnam N."/>
            <person name="Stites J."/>
            <person name="Kuroki Y."/>
            <person name="Tanaka T."/>
            <person name="Michiue T."/>
            <person name="Watanabe M."/>
            <person name="Bogdanovic O."/>
            <person name="Lister R."/>
            <person name="Georgiou G."/>
            <person name="Paranjpe S.S."/>
            <person name="van Kruijsbergen I."/>
            <person name="Shu S."/>
            <person name="Carlson J."/>
            <person name="Kinoshita T."/>
            <person name="Ohta Y."/>
            <person name="Mawaribuchi S."/>
            <person name="Jenkins J."/>
            <person name="Grimwood J."/>
            <person name="Schmutz J."/>
            <person name="Mitros T."/>
            <person name="Mozaffari S.V."/>
            <person name="Suzuki Y."/>
            <person name="Haramoto Y."/>
            <person name="Yamamoto T.S."/>
            <person name="Takagi C."/>
            <person name="Heald R."/>
            <person name="Miller K."/>
            <person name="Haudenschild C."/>
            <person name="Kitzman J."/>
            <person name="Nakayama T."/>
            <person name="Izutsu Y."/>
            <person name="Robert J."/>
            <person name="Fortriede J."/>
            <person name="Burns K."/>
            <person name="Lotay V."/>
            <person name="Karimi K."/>
            <person name="Yasuoka Y."/>
            <person name="Dichmann D.S."/>
            <person name="Flajnik M.F."/>
            <person name="Houston D.W."/>
            <person name="Shendure J."/>
            <person name="DuPasquier L."/>
            <person name="Vize P.D."/>
            <person name="Zorn A.M."/>
            <person name="Ito M."/>
            <person name="Marcotte E.M."/>
            <person name="Wallingford J.B."/>
            <person name="Ito Y."/>
            <person name="Asashima M."/>
            <person name="Ueno N."/>
            <person name="Matsuda Y."/>
            <person name="Veenstra G.J."/>
            <person name="Fujiyama A."/>
            <person name="Harland R.M."/>
            <person name="Taira M."/>
            <person name="Rokhsar D.S."/>
        </authorList>
    </citation>
    <scope>NUCLEOTIDE SEQUENCE [LARGE SCALE GENOMIC DNA]</scope>
    <source>
        <strain evidence="13">J</strain>
    </source>
</reference>
<dbReference type="GO" id="GO:0004984">
    <property type="term" value="F:olfactory receptor activity"/>
    <property type="evidence" value="ECO:0007669"/>
    <property type="project" value="InterPro"/>
</dbReference>
<evidence type="ECO:0000256" key="7">
    <source>
        <dbReference type="ARBA" id="ARBA00023136"/>
    </source>
</evidence>
<feature type="transmembrane region" description="Helical" evidence="10">
    <location>
        <begin position="270"/>
        <end position="288"/>
    </location>
</feature>
<dbReference type="InterPro" id="IPR050516">
    <property type="entry name" value="Olfactory_GPCR"/>
</dbReference>
<accession>A0A974CAM0</accession>
<organism evidence="12 13">
    <name type="scientific">Xenopus laevis</name>
    <name type="common">African clawed frog</name>
    <dbReference type="NCBI Taxonomy" id="8355"/>
    <lineage>
        <taxon>Eukaryota</taxon>
        <taxon>Metazoa</taxon>
        <taxon>Chordata</taxon>
        <taxon>Craniata</taxon>
        <taxon>Vertebrata</taxon>
        <taxon>Euteleostomi</taxon>
        <taxon>Amphibia</taxon>
        <taxon>Batrachia</taxon>
        <taxon>Anura</taxon>
        <taxon>Pipoidea</taxon>
        <taxon>Pipidae</taxon>
        <taxon>Xenopodinae</taxon>
        <taxon>Xenopus</taxon>
        <taxon>Xenopus</taxon>
    </lineage>
</organism>
<name>A0A974CAM0_XENLA</name>
<keyword evidence="8" id="KW-0675">Receptor</keyword>
<proteinExistence type="predicted"/>
<dbReference type="Proteomes" id="UP000694892">
    <property type="component" value="Chromosome 8L"/>
</dbReference>
<dbReference type="PANTHER" id="PTHR26452">
    <property type="entry name" value="OLFACTORY RECEPTOR"/>
    <property type="match status" value="1"/>
</dbReference>
<dbReference type="SUPFAM" id="SSF81321">
    <property type="entry name" value="Family A G protein-coupled receptor-like"/>
    <property type="match status" value="1"/>
</dbReference>
<evidence type="ECO:0000256" key="5">
    <source>
        <dbReference type="ARBA" id="ARBA00022989"/>
    </source>
</evidence>
<evidence type="ECO:0000256" key="9">
    <source>
        <dbReference type="ARBA" id="ARBA00023224"/>
    </source>
</evidence>
<dbReference type="InterPro" id="IPR000725">
    <property type="entry name" value="Olfact_rcpt"/>
</dbReference>
<evidence type="ECO:0000313" key="12">
    <source>
        <dbReference type="EMBL" id="OCT69105.1"/>
    </source>
</evidence>
<feature type="transmembrane region" description="Helical" evidence="10">
    <location>
        <begin position="128"/>
        <end position="152"/>
    </location>
</feature>
<evidence type="ECO:0000256" key="10">
    <source>
        <dbReference type="SAM" id="Phobius"/>
    </source>
</evidence>
<sequence length="317" mass="35884">MESFNQTTVNSFILLGLSDIPSLQVLYFVLFLAIYTITLTGNLLLIIVVRSDNCTLLCTFFLLTSHSLTLAYPQPYCPRSLLIHYLRTKILFLGCVAQMFVSLVLGAAERMLLAVMAYDRYMAICFPLNYSIIMSKMVCASLAGACWVLSFISTSINASFTFRLPYCKSNQINHFFCEIPPLLRLSCKDTLLNVVVIYVTGGMIALCSFLLTVLSYGHIILTILKIRSKHGRYKTFSTCASHLTVVCLFYGTIMFMYLRPRSSYSPDRDRAIAILYTVVTPMLNPIIYSIKNKENPIICNIKNKEAKGTLRNMKFKK</sequence>
<dbReference type="OMA" id="FFASINC"/>
<evidence type="ECO:0000256" key="8">
    <source>
        <dbReference type="ARBA" id="ARBA00023170"/>
    </source>
</evidence>
<keyword evidence="3 10" id="KW-0812">Transmembrane</keyword>
<evidence type="ECO:0000256" key="3">
    <source>
        <dbReference type="ARBA" id="ARBA00022692"/>
    </source>
</evidence>
<dbReference type="EMBL" id="CM004480">
    <property type="protein sequence ID" value="OCT69105.1"/>
    <property type="molecule type" value="Genomic_DNA"/>
</dbReference>
<dbReference type="Pfam" id="PF13853">
    <property type="entry name" value="7tm_4"/>
    <property type="match status" value="1"/>
</dbReference>
<keyword evidence="9" id="KW-0807">Transducer</keyword>
<dbReference type="PRINTS" id="PR00237">
    <property type="entry name" value="GPCRRHODOPSN"/>
</dbReference>
<dbReference type="Gene3D" id="1.20.1070.10">
    <property type="entry name" value="Rhodopsin 7-helix transmembrane proteins"/>
    <property type="match status" value="1"/>
</dbReference>
<keyword evidence="6" id="KW-0297">G-protein coupled receptor</keyword>